<dbReference type="Proteomes" id="UP000887580">
    <property type="component" value="Unplaced"/>
</dbReference>
<name>A0AC35F7V3_9BILA</name>
<accession>A0AC35F7V3</accession>
<protein>
    <submittedName>
        <fullName evidence="2">TATA-box binding protein</fullName>
    </submittedName>
</protein>
<organism evidence="1 2">
    <name type="scientific">Panagrolaimus sp. PS1159</name>
    <dbReference type="NCBI Taxonomy" id="55785"/>
    <lineage>
        <taxon>Eukaryota</taxon>
        <taxon>Metazoa</taxon>
        <taxon>Ecdysozoa</taxon>
        <taxon>Nematoda</taxon>
        <taxon>Chromadorea</taxon>
        <taxon>Rhabditida</taxon>
        <taxon>Tylenchina</taxon>
        <taxon>Panagrolaimomorpha</taxon>
        <taxon>Panagrolaimoidea</taxon>
        <taxon>Panagrolaimidae</taxon>
        <taxon>Panagrolaimus</taxon>
    </lineage>
</organism>
<evidence type="ECO:0000313" key="2">
    <source>
        <dbReference type="WBParaSite" id="PS1159_v2.g145.t1"/>
    </source>
</evidence>
<dbReference type="WBParaSite" id="PS1159_v2.g145.t1">
    <property type="protein sequence ID" value="PS1159_v2.g145.t1"/>
    <property type="gene ID" value="PS1159_v2.g145"/>
</dbReference>
<proteinExistence type="predicted"/>
<sequence length="57" mass="6174">MVPSSQSQFGGMDSAFQQLSQLLYLQSLASPSAIKSPMINPQLGQMPMTPKMPSMTQ</sequence>
<evidence type="ECO:0000313" key="1">
    <source>
        <dbReference type="Proteomes" id="UP000887580"/>
    </source>
</evidence>
<reference evidence="2" key="1">
    <citation type="submission" date="2022-11" db="UniProtKB">
        <authorList>
            <consortium name="WormBaseParasite"/>
        </authorList>
    </citation>
    <scope>IDENTIFICATION</scope>
</reference>